<dbReference type="InterPro" id="IPR014756">
    <property type="entry name" value="Ig_E-set"/>
</dbReference>
<dbReference type="InterPro" id="IPR011022">
    <property type="entry name" value="Arrestin_C-like"/>
</dbReference>
<name>A0A9P6YCK2_RHIOR</name>
<accession>A0A9P6YCK2</accession>
<dbReference type="PANTHER" id="PTHR11188">
    <property type="entry name" value="ARRESTIN DOMAIN CONTAINING PROTEIN"/>
    <property type="match status" value="1"/>
</dbReference>
<dbReference type="InterPro" id="IPR014752">
    <property type="entry name" value="Arrestin-like_C"/>
</dbReference>
<dbReference type="OrthoDB" id="2214277at2759"/>
<reference evidence="2" key="1">
    <citation type="journal article" date="2020" name="Microb. Genom.">
        <title>Genetic diversity of clinical and environmental Mucorales isolates obtained from an investigation of mucormycosis cases among solid organ transplant recipients.</title>
        <authorList>
            <person name="Nguyen M.H."/>
            <person name="Kaul D."/>
            <person name="Muto C."/>
            <person name="Cheng S.J."/>
            <person name="Richter R.A."/>
            <person name="Bruno V.M."/>
            <person name="Liu G."/>
            <person name="Beyhan S."/>
            <person name="Sundermann A.J."/>
            <person name="Mounaud S."/>
            <person name="Pasculle A.W."/>
            <person name="Nierman W.C."/>
            <person name="Driscoll E."/>
            <person name="Cumbie R."/>
            <person name="Clancy C.J."/>
            <person name="Dupont C.L."/>
        </authorList>
    </citation>
    <scope>NUCLEOTIDE SEQUENCE</scope>
    <source>
        <strain evidence="2">GL16</strain>
    </source>
</reference>
<protein>
    <recommendedName>
        <fullName evidence="1">Arrestin C-terminal-like domain-containing protein</fullName>
    </recommendedName>
</protein>
<dbReference type="Proteomes" id="UP000717996">
    <property type="component" value="Unassembled WGS sequence"/>
</dbReference>
<dbReference type="Gene3D" id="2.60.40.640">
    <property type="match status" value="2"/>
</dbReference>
<comment type="caution">
    <text evidence="2">The sequence shown here is derived from an EMBL/GenBank/DDBJ whole genome shotgun (WGS) entry which is preliminary data.</text>
</comment>
<feature type="domain" description="Arrestin C-terminal-like" evidence="1">
    <location>
        <begin position="156"/>
        <end position="303"/>
    </location>
</feature>
<dbReference type="AlphaFoldDB" id="A0A9P6YCK2"/>
<evidence type="ECO:0000313" key="3">
    <source>
        <dbReference type="Proteomes" id="UP000717996"/>
    </source>
</evidence>
<dbReference type="SUPFAM" id="SSF81296">
    <property type="entry name" value="E set domains"/>
    <property type="match status" value="1"/>
</dbReference>
<dbReference type="SMART" id="SM01017">
    <property type="entry name" value="Arrestin_C"/>
    <property type="match status" value="1"/>
</dbReference>
<dbReference type="GO" id="GO:0015031">
    <property type="term" value="P:protein transport"/>
    <property type="evidence" value="ECO:0007669"/>
    <property type="project" value="TreeGrafter"/>
</dbReference>
<sequence>MPSELCSVFIELLPEFGWSIDNKTVYGPGSILQGYVKLKTIYPLPIKTVRIAFYADEAMITGSIMTAKHTLFSTQTTLWDSTQDKSLLSNHLPFIIQMPMIQFPPSLKARIYQCNFQLVAIVDTSCNTAIKRKIPVRCMPFIQTNRLTTPLILSTQDSLLFVQLKMTATEFIPGDIIPLNLHVRYHLDPKQQKRRSRCVVVRLQIIQTISVKIFDDVSDYQQIVASHKSSILTSDDDSDNADDENHLELQVPTDLPSSCDYGNMVNISYRLQVSIEQRGPLGGIWNDIVQFKDLPIKIGTLTYGVQPSRQLKYYSQYKVVDNKVTGVPYPIFMKFIEHDDVLPPYDSVRLPSYE</sequence>
<dbReference type="Pfam" id="PF02752">
    <property type="entry name" value="Arrestin_C"/>
    <property type="match status" value="1"/>
</dbReference>
<evidence type="ECO:0000313" key="2">
    <source>
        <dbReference type="EMBL" id="KAG1544981.1"/>
    </source>
</evidence>
<evidence type="ECO:0000259" key="1">
    <source>
        <dbReference type="SMART" id="SM01017"/>
    </source>
</evidence>
<dbReference type="EMBL" id="JAANIT010000724">
    <property type="protein sequence ID" value="KAG1544981.1"/>
    <property type="molecule type" value="Genomic_DNA"/>
</dbReference>
<dbReference type="GO" id="GO:0005737">
    <property type="term" value="C:cytoplasm"/>
    <property type="evidence" value="ECO:0007669"/>
    <property type="project" value="TreeGrafter"/>
</dbReference>
<gene>
    <name evidence="2" type="ORF">G6F51_005733</name>
</gene>
<dbReference type="InterPro" id="IPR050357">
    <property type="entry name" value="Arrestin_domain-protein"/>
</dbReference>
<organism evidence="2 3">
    <name type="scientific">Rhizopus oryzae</name>
    <name type="common">Mucormycosis agent</name>
    <name type="synonym">Rhizopus arrhizus var. delemar</name>
    <dbReference type="NCBI Taxonomy" id="64495"/>
    <lineage>
        <taxon>Eukaryota</taxon>
        <taxon>Fungi</taxon>
        <taxon>Fungi incertae sedis</taxon>
        <taxon>Mucoromycota</taxon>
        <taxon>Mucoromycotina</taxon>
        <taxon>Mucoromycetes</taxon>
        <taxon>Mucorales</taxon>
        <taxon>Mucorineae</taxon>
        <taxon>Rhizopodaceae</taxon>
        <taxon>Rhizopus</taxon>
    </lineage>
</organism>
<proteinExistence type="predicted"/>
<dbReference type="PANTHER" id="PTHR11188:SF175">
    <property type="entry name" value="ARRESTIN C-TERMINAL-LIKE DOMAIN-CONTAINING PROTEIN"/>
    <property type="match status" value="1"/>
</dbReference>